<reference evidence="1" key="1">
    <citation type="submission" date="2021-05" db="EMBL/GenBank/DDBJ databases">
        <authorList>
            <person name="Kaiqin L."/>
            <person name="Jian G."/>
        </authorList>
    </citation>
    <scope>NUCLEOTIDE SEQUENCE</scope>
    <source>
        <strain evidence="1">HDS5</strain>
    </source>
</reference>
<organism evidence="1 2">
    <name type="scientific">Nocardiopsis eucommiae</name>
    <dbReference type="NCBI Taxonomy" id="2831970"/>
    <lineage>
        <taxon>Bacteria</taxon>
        <taxon>Bacillati</taxon>
        <taxon>Actinomycetota</taxon>
        <taxon>Actinomycetes</taxon>
        <taxon>Streptosporangiales</taxon>
        <taxon>Nocardiopsidaceae</taxon>
        <taxon>Nocardiopsis</taxon>
    </lineage>
</organism>
<evidence type="ECO:0000313" key="1">
    <source>
        <dbReference type="EMBL" id="QVJ00316.1"/>
    </source>
</evidence>
<dbReference type="EMBL" id="CP074402">
    <property type="protein sequence ID" value="QVJ00316.1"/>
    <property type="molecule type" value="Genomic_DNA"/>
</dbReference>
<dbReference type="AlphaFoldDB" id="A0A975L881"/>
<protein>
    <submittedName>
        <fullName evidence="1">Uncharacterized protein</fullName>
    </submittedName>
</protein>
<keyword evidence="2" id="KW-1185">Reference proteome</keyword>
<dbReference type="Proteomes" id="UP000682416">
    <property type="component" value="Chromosome"/>
</dbReference>
<accession>A0A975L881</accession>
<proteinExistence type="predicted"/>
<sequence length="77" mass="8513">MYEYRHDPETTYTILISNHPAPTDVVRLTVDATSPIEGLDEAVRDLITTLAARHTVTGVTETVRATGTRPYPVDTTE</sequence>
<gene>
    <name evidence="1" type="ORF">KGD82_16265</name>
</gene>
<name>A0A975L881_9ACTN</name>
<evidence type="ECO:0000313" key="2">
    <source>
        <dbReference type="Proteomes" id="UP000682416"/>
    </source>
</evidence>
<dbReference type="KEGG" id="nec:KGD82_16265"/>